<proteinExistence type="predicted"/>
<sequence>MQTLTQEVICVDVAQTDRRDCESLQQHEAPEVLIVTGSRAGSRSSEQPPGSDNLLWGPGLTGGSRSDDTLIVSSCRRSLSVMDNWRASCGAPQQIKGRMCEWSLTSRPRCARGVRPPEEHPIPADSVGLSSRHSIPRSSVCARVQWGALFSSSTMETRRALIPSSFPLSWFRARLLAGSVGDTVVSEQVSSPPDKQDEQHPFHLDSLAE</sequence>
<evidence type="ECO:0000313" key="3">
    <source>
        <dbReference type="Proteomes" id="UP001153269"/>
    </source>
</evidence>
<feature type="region of interest" description="Disordered" evidence="1">
    <location>
        <begin position="186"/>
        <end position="209"/>
    </location>
</feature>
<protein>
    <submittedName>
        <fullName evidence="2">Uncharacterized protein</fullName>
    </submittedName>
</protein>
<name>A0A9N7W1G8_PLEPL</name>
<evidence type="ECO:0000313" key="2">
    <source>
        <dbReference type="EMBL" id="CAB1459470.1"/>
    </source>
</evidence>
<dbReference type="AlphaFoldDB" id="A0A9N7W1G8"/>
<reference evidence="2" key="1">
    <citation type="submission" date="2020-03" db="EMBL/GenBank/DDBJ databases">
        <authorList>
            <person name="Weist P."/>
        </authorList>
    </citation>
    <scope>NUCLEOTIDE SEQUENCE</scope>
</reference>
<accession>A0A9N7W1G8</accession>
<comment type="caution">
    <text evidence="2">The sequence shown here is derived from an EMBL/GenBank/DDBJ whole genome shotgun (WGS) entry which is preliminary data.</text>
</comment>
<evidence type="ECO:0000256" key="1">
    <source>
        <dbReference type="SAM" id="MobiDB-lite"/>
    </source>
</evidence>
<feature type="region of interest" description="Disordered" evidence="1">
    <location>
        <begin position="111"/>
        <end position="130"/>
    </location>
</feature>
<feature type="region of interest" description="Disordered" evidence="1">
    <location>
        <begin position="37"/>
        <end position="61"/>
    </location>
</feature>
<dbReference type="Proteomes" id="UP001153269">
    <property type="component" value="Unassembled WGS sequence"/>
</dbReference>
<keyword evidence="3" id="KW-1185">Reference proteome</keyword>
<organism evidence="2 3">
    <name type="scientific">Pleuronectes platessa</name>
    <name type="common">European plaice</name>
    <dbReference type="NCBI Taxonomy" id="8262"/>
    <lineage>
        <taxon>Eukaryota</taxon>
        <taxon>Metazoa</taxon>
        <taxon>Chordata</taxon>
        <taxon>Craniata</taxon>
        <taxon>Vertebrata</taxon>
        <taxon>Euteleostomi</taxon>
        <taxon>Actinopterygii</taxon>
        <taxon>Neopterygii</taxon>
        <taxon>Teleostei</taxon>
        <taxon>Neoteleostei</taxon>
        <taxon>Acanthomorphata</taxon>
        <taxon>Carangaria</taxon>
        <taxon>Pleuronectiformes</taxon>
        <taxon>Pleuronectoidei</taxon>
        <taxon>Pleuronectidae</taxon>
        <taxon>Pleuronectes</taxon>
    </lineage>
</organism>
<feature type="compositionally biased region" description="Basic and acidic residues" evidence="1">
    <location>
        <begin position="194"/>
        <end position="203"/>
    </location>
</feature>
<feature type="compositionally biased region" description="Polar residues" evidence="1">
    <location>
        <begin position="39"/>
        <end position="50"/>
    </location>
</feature>
<gene>
    <name evidence="2" type="ORF">PLEPLA_LOCUS47307</name>
</gene>
<dbReference type="EMBL" id="CADEAL010004434">
    <property type="protein sequence ID" value="CAB1459470.1"/>
    <property type="molecule type" value="Genomic_DNA"/>
</dbReference>